<gene>
    <name evidence="2" type="ORF">CPB84DRAFT_1678379</name>
</gene>
<dbReference type="OrthoDB" id="2752996at2759"/>
<dbReference type="InterPro" id="IPR026960">
    <property type="entry name" value="RVT-Znf"/>
</dbReference>
<evidence type="ECO:0000313" key="3">
    <source>
        <dbReference type="Proteomes" id="UP000724874"/>
    </source>
</evidence>
<evidence type="ECO:0000313" key="2">
    <source>
        <dbReference type="EMBL" id="KAF8902958.1"/>
    </source>
</evidence>
<dbReference type="EMBL" id="JADNYJ010000033">
    <property type="protein sequence ID" value="KAF8902958.1"/>
    <property type="molecule type" value="Genomic_DNA"/>
</dbReference>
<reference evidence="2" key="1">
    <citation type="submission" date="2020-11" db="EMBL/GenBank/DDBJ databases">
        <authorList>
            <consortium name="DOE Joint Genome Institute"/>
            <person name="Ahrendt S."/>
            <person name="Riley R."/>
            <person name="Andreopoulos W."/>
            <person name="LaButti K."/>
            <person name="Pangilinan J."/>
            <person name="Ruiz-duenas F.J."/>
            <person name="Barrasa J.M."/>
            <person name="Sanchez-Garcia M."/>
            <person name="Camarero S."/>
            <person name="Miyauchi S."/>
            <person name="Serrano A."/>
            <person name="Linde D."/>
            <person name="Babiker R."/>
            <person name="Drula E."/>
            <person name="Ayuso-Fernandez I."/>
            <person name="Pacheco R."/>
            <person name="Padilla G."/>
            <person name="Ferreira P."/>
            <person name="Barriuso J."/>
            <person name="Kellner H."/>
            <person name="Castanera R."/>
            <person name="Alfaro M."/>
            <person name="Ramirez L."/>
            <person name="Pisabarro A.G."/>
            <person name="Kuo A."/>
            <person name="Tritt A."/>
            <person name="Lipzen A."/>
            <person name="He G."/>
            <person name="Yan M."/>
            <person name="Ng V."/>
            <person name="Cullen D."/>
            <person name="Martin F."/>
            <person name="Rosso M.-N."/>
            <person name="Henrissat B."/>
            <person name="Hibbett D."/>
            <person name="Martinez A.T."/>
            <person name="Grigoriev I.V."/>
        </authorList>
    </citation>
    <scope>NUCLEOTIDE SEQUENCE</scope>
    <source>
        <strain evidence="2">AH 44721</strain>
    </source>
</reference>
<feature type="domain" description="Reverse transcriptase zinc-binding" evidence="1">
    <location>
        <begin position="127"/>
        <end position="195"/>
    </location>
</feature>
<proteinExistence type="predicted"/>
<evidence type="ECO:0000259" key="1">
    <source>
        <dbReference type="Pfam" id="PF13966"/>
    </source>
</evidence>
<organism evidence="2 3">
    <name type="scientific">Gymnopilus junonius</name>
    <name type="common">Spectacular rustgill mushroom</name>
    <name type="synonym">Gymnopilus spectabilis subsp. junonius</name>
    <dbReference type="NCBI Taxonomy" id="109634"/>
    <lineage>
        <taxon>Eukaryota</taxon>
        <taxon>Fungi</taxon>
        <taxon>Dikarya</taxon>
        <taxon>Basidiomycota</taxon>
        <taxon>Agaricomycotina</taxon>
        <taxon>Agaricomycetes</taxon>
        <taxon>Agaricomycetidae</taxon>
        <taxon>Agaricales</taxon>
        <taxon>Agaricineae</taxon>
        <taxon>Hymenogastraceae</taxon>
        <taxon>Gymnopilus</taxon>
    </lineage>
</organism>
<sequence>MIEDQGCVGLKDKQLFQATMAALRSRRKKVKVTHVVRAGNNNRRGHASTLANEGALKPEADVINVETDLHLKITGAKLNKMTQALAYKLIREKAMEKYMKRRQTEENIALIRTAAKESFGKLPSPSAIWKSIRQKDISRNIRYFLWMTIHNAYMVGRNWERPGFSPDFQQHSKCTVCNVTESMEHILTQCEATGQAEVWRLAKELWEKKSDIPFPNINIGTILASPSAQIGTKGESRLFRIIMTESAHQIWKHRCKRVVQEEDAPTKHEVARKWIDMINRRLELDCHMTHPKYEKKALSKAIVLLTWERTLLNEENLPLDWTREAGVLVGIQLQEDDGRGRDRRVGWM</sequence>
<comment type="caution">
    <text evidence="2">The sequence shown here is derived from an EMBL/GenBank/DDBJ whole genome shotgun (WGS) entry which is preliminary data.</text>
</comment>
<dbReference type="AlphaFoldDB" id="A0A9P5NQK9"/>
<accession>A0A9P5NQK9</accession>
<dbReference type="Pfam" id="PF13966">
    <property type="entry name" value="zf-RVT"/>
    <property type="match status" value="1"/>
</dbReference>
<protein>
    <recommendedName>
        <fullName evidence="1">Reverse transcriptase zinc-binding domain-containing protein</fullName>
    </recommendedName>
</protein>
<name>A0A9P5NQK9_GYMJU</name>
<keyword evidence="3" id="KW-1185">Reference proteome</keyword>
<dbReference type="Proteomes" id="UP000724874">
    <property type="component" value="Unassembled WGS sequence"/>
</dbReference>